<dbReference type="EnsemblPlants" id="OB05G16730.1">
    <property type="protein sequence ID" value="OB05G16730.1"/>
    <property type="gene ID" value="OB05G16730"/>
</dbReference>
<name>J3M4Z9_ORYBR</name>
<feature type="region of interest" description="Disordered" evidence="1">
    <location>
        <begin position="1"/>
        <end position="55"/>
    </location>
</feature>
<proteinExistence type="predicted"/>
<keyword evidence="3" id="KW-1185">Reference proteome</keyword>
<feature type="compositionally biased region" description="Low complexity" evidence="1">
    <location>
        <begin position="22"/>
        <end position="35"/>
    </location>
</feature>
<protein>
    <submittedName>
        <fullName evidence="2">Uncharacterized protein</fullName>
    </submittedName>
</protein>
<sequence length="81" mass="7832">MEGKSSKPPAEMTSPAHDALPASSASKNQAAASTVSGGGGDGKRSSGSGAGGEGLPGWKLDCLCRESGMTSAVLSGGFPCF</sequence>
<reference evidence="2" key="2">
    <citation type="submission" date="2013-04" db="UniProtKB">
        <authorList>
            <consortium name="EnsemblPlants"/>
        </authorList>
    </citation>
    <scope>IDENTIFICATION</scope>
</reference>
<evidence type="ECO:0000313" key="3">
    <source>
        <dbReference type="Proteomes" id="UP000006038"/>
    </source>
</evidence>
<dbReference type="Gramene" id="OB05G16730.1">
    <property type="protein sequence ID" value="OB05G16730.1"/>
    <property type="gene ID" value="OB05G16730"/>
</dbReference>
<evidence type="ECO:0000256" key="1">
    <source>
        <dbReference type="SAM" id="MobiDB-lite"/>
    </source>
</evidence>
<dbReference type="Proteomes" id="UP000006038">
    <property type="component" value="Chromosome 5"/>
</dbReference>
<evidence type="ECO:0000313" key="2">
    <source>
        <dbReference type="EnsemblPlants" id="OB05G16730.1"/>
    </source>
</evidence>
<dbReference type="HOGENOM" id="CLU_2430565_0_0_1"/>
<organism evidence="2">
    <name type="scientific">Oryza brachyantha</name>
    <name type="common">malo sina</name>
    <dbReference type="NCBI Taxonomy" id="4533"/>
    <lineage>
        <taxon>Eukaryota</taxon>
        <taxon>Viridiplantae</taxon>
        <taxon>Streptophyta</taxon>
        <taxon>Embryophyta</taxon>
        <taxon>Tracheophyta</taxon>
        <taxon>Spermatophyta</taxon>
        <taxon>Magnoliopsida</taxon>
        <taxon>Liliopsida</taxon>
        <taxon>Poales</taxon>
        <taxon>Poaceae</taxon>
        <taxon>BOP clade</taxon>
        <taxon>Oryzoideae</taxon>
        <taxon>Oryzeae</taxon>
        <taxon>Oryzinae</taxon>
        <taxon>Oryza</taxon>
    </lineage>
</organism>
<reference evidence="2" key="1">
    <citation type="journal article" date="2013" name="Nat. Commun.">
        <title>Whole-genome sequencing of Oryza brachyantha reveals mechanisms underlying Oryza genome evolution.</title>
        <authorList>
            <person name="Chen J."/>
            <person name="Huang Q."/>
            <person name="Gao D."/>
            <person name="Wang J."/>
            <person name="Lang Y."/>
            <person name="Liu T."/>
            <person name="Li B."/>
            <person name="Bai Z."/>
            <person name="Luis Goicoechea J."/>
            <person name="Liang C."/>
            <person name="Chen C."/>
            <person name="Zhang W."/>
            <person name="Sun S."/>
            <person name="Liao Y."/>
            <person name="Zhang X."/>
            <person name="Yang L."/>
            <person name="Song C."/>
            <person name="Wang M."/>
            <person name="Shi J."/>
            <person name="Liu G."/>
            <person name="Liu J."/>
            <person name="Zhou H."/>
            <person name="Zhou W."/>
            <person name="Yu Q."/>
            <person name="An N."/>
            <person name="Chen Y."/>
            <person name="Cai Q."/>
            <person name="Wang B."/>
            <person name="Liu B."/>
            <person name="Min J."/>
            <person name="Huang Y."/>
            <person name="Wu H."/>
            <person name="Li Z."/>
            <person name="Zhang Y."/>
            <person name="Yin Y."/>
            <person name="Song W."/>
            <person name="Jiang J."/>
            <person name="Jackson S.A."/>
            <person name="Wing R.A."/>
            <person name="Wang J."/>
            <person name="Chen M."/>
        </authorList>
    </citation>
    <scope>NUCLEOTIDE SEQUENCE [LARGE SCALE GENOMIC DNA]</scope>
    <source>
        <strain evidence="2">cv. IRGC 101232</strain>
    </source>
</reference>
<accession>J3M4Z9</accession>
<dbReference type="AlphaFoldDB" id="J3M4Z9"/>